<dbReference type="Proteomes" id="UP000319103">
    <property type="component" value="Unassembled WGS sequence"/>
</dbReference>
<organism evidence="1 2">
    <name type="scientific">Kitasatospora acidiphila</name>
    <dbReference type="NCBI Taxonomy" id="2567942"/>
    <lineage>
        <taxon>Bacteria</taxon>
        <taxon>Bacillati</taxon>
        <taxon>Actinomycetota</taxon>
        <taxon>Actinomycetes</taxon>
        <taxon>Kitasatosporales</taxon>
        <taxon>Streptomycetaceae</taxon>
        <taxon>Kitasatospora</taxon>
    </lineage>
</organism>
<protein>
    <submittedName>
        <fullName evidence="1">Uncharacterized protein</fullName>
    </submittedName>
</protein>
<evidence type="ECO:0000313" key="2">
    <source>
        <dbReference type="Proteomes" id="UP000319103"/>
    </source>
</evidence>
<proteinExistence type="predicted"/>
<accession>A0A540WG23</accession>
<dbReference type="EMBL" id="VIGB01000002">
    <property type="protein sequence ID" value="TQF07980.1"/>
    <property type="molecule type" value="Genomic_DNA"/>
</dbReference>
<comment type="caution">
    <text evidence="1">The sequence shown here is derived from an EMBL/GenBank/DDBJ whole genome shotgun (WGS) entry which is preliminary data.</text>
</comment>
<sequence>MVPVPRDSPPVHVGGSWAPRSGCWQRAYYGANYDRSVRAKRTYEVSRVAARWPQSHLDAP</sequence>
<evidence type="ECO:0000313" key="1">
    <source>
        <dbReference type="EMBL" id="TQF07980.1"/>
    </source>
</evidence>
<dbReference type="AlphaFoldDB" id="A0A540WG23"/>
<gene>
    <name evidence="1" type="ORF">E6W39_01125</name>
</gene>
<reference evidence="1 2" key="1">
    <citation type="submission" date="2019-06" db="EMBL/GenBank/DDBJ databases">
        <title>Description of Kitasatospora acidophila sp. nov. isolated from pine grove soil, and reclassification of Streptomyces novaecaesareae to Kitasatospora novaeceasareae comb. nov.</title>
        <authorList>
            <person name="Kim M.J."/>
        </authorList>
    </citation>
    <scope>NUCLEOTIDE SEQUENCE [LARGE SCALE GENOMIC DNA]</scope>
    <source>
        <strain evidence="1 2">MMS16-CNU292</strain>
    </source>
</reference>
<keyword evidence="2" id="KW-1185">Reference proteome</keyword>
<dbReference type="OrthoDB" id="545125at2"/>
<name>A0A540WG23_9ACTN</name>